<name>A0A0F9C6X2_9ZZZZ</name>
<organism evidence="2">
    <name type="scientific">marine sediment metagenome</name>
    <dbReference type="NCBI Taxonomy" id="412755"/>
    <lineage>
        <taxon>unclassified sequences</taxon>
        <taxon>metagenomes</taxon>
        <taxon>ecological metagenomes</taxon>
    </lineage>
</organism>
<reference evidence="2" key="1">
    <citation type="journal article" date="2015" name="Nature">
        <title>Complex archaea that bridge the gap between prokaryotes and eukaryotes.</title>
        <authorList>
            <person name="Spang A."/>
            <person name="Saw J.H."/>
            <person name="Jorgensen S.L."/>
            <person name="Zaremba-Niedzwiedzka K."/>
            <person name="Martijn J."/>
            <person name="Lind A.E."/>
            <person name="van Eijk R."/>
            <person name="Schleper C."/>
            <person name="Guy L."/>
            <person name="Ettema T.J."/>
        </authorList>
    </citation>
    <scope>NUCLEOTIDE SEQUENCE</scope>
</reference>
<protein>
    <recommendedName>
        <fullName evidence="1">BON domain-containing protein</fullName>
    </recommendedName>
</protein>
<dbReference type="Pfam" id="PF04972">
    <property type="entry name" value="BON"/>
    <property type="match status" value="1"/>
</dbReference>
<dbReference type="InterPro" id="IPR007055">
    <property type="entry name" value="BON_dom"/>
</dbReference>
<evidence type="ECO:0000313" key="2">
    <source>
        <dbReference type="EMBL" id="KKK98209.1"/>
    </source>
</evidence>
<evidence type="ECO:0000259" key="1">
    <source>
        <dbReference type="Pfam" id="PF04972"/>
    </source>
</evidence>
<gene>
    <name evidence="2" type="ORF">LCGC14_2645030</name>
</gene>
<dbReference type="AlphaFoldDB" id="A0A0F9C6X2"/>
<proteinExistence type="predicted"/>
<dbReference type="Gene3D" id="3.30.1340.30">
    <property type="match status" value="1"/>
</dbReference>
<dbReference type="EMBL" id="LAZR01045717">
    <property type="protein sequence ID" value="KKK98209.1"/>
    <property type="molecule type" value="Genomic_DNA"/>
</dbReference>
<comment type="caution">
    <text evidence="2">The sequence shown here is derived from an EMBL/GenBank/DDBJ whole genome shotgun (WGS) entry which is preliminary data.</text>
</comment>
<sequence>MTTSSINDVQPRAQSALDSSPIYDLHDLHVDRQGKTLLISGSVSSFYHKQLAQEAVRSVCDGIEVINSIRVE</sequence>
<accession>A0A0F9C6X2</accession>
<feature type="domain" description="BON" evidence="1">
    <location>
        <begin position="14"/>
        <end position="71"/>
    </location>
</feature>